<gene>
    <name evidence="9" type="ORF">SAMN05192540_0130</name>
</gene>
<sequence>MNYRLDKVQFAFILIDLADSEHKQTYMKLTLRIALLFIPFLGLAQLKSPSEFLGYELGTQFTRHHEVVDYYQYLAKAEPKRMKLIEYGKTNERRPLLLATISTEENMQNLDQIREEHMKGIHGEGSPDKAIVWLSYNVHGNESVSTEASMQTIYDLFTSKKAYLENIVVLIDPCINPDGRDRYVNWYNQFKNSPNQVDPQSKEHHENWWSGRSNHYMFDLNRDWAWLTQVESQQRLKQFNQWLPHVHVDFHEQGVDNPYYFAPAVEPFHEVITDFQREFQETIGKNHAKYFDANGWFYFTKEVFDLLYPSYGDTYPTYNGGIGMTYEQGGSGRAGLGIITSIGDTLTLKDRIAHHHTTGLSTVEVASKNVTKLNDEFKKFYRDKNFKYNTYVMNGNPDKIEALADLLSKHEIEFQAGTNSTFKGYSYATGKSGSIKSTNKSLVISTNQPKSTLVKVLFEPTAKLSDSVTYDITAWSLPYAYGLDAIASETSVAKSTPLHSGTEYGVLKPDSYAYLADWNSMKDAQFLAELLRNKVRVRFAHKPFTLDGISHERGTLIITKSDNKHLKNFNDILISASENNSKNVISTNTGFVESGKDFGSGYVDVIQKLNIAVLSGEPTSTLRFGEIWNFFEQQLNYPISVLGHDYFDRIDLSNYDILILPDGRGYNSFLNSYNKEKIKDWVKRGGKLIAMGGAIDGITSSDKDFKLSVKEIEKDSSTTIGSFEISEREQIKSAITGAIFKATVDNTNPLAYGYDDTYFTLKLGARSYNYLENGSAVYLSEGNNEPVSGFAGSEAKKKIAETLIFGTEEMGRGQIIYMIDNPLFRGFWENGKLFFANALFMVK</sequence>
<keyword evidence="4" id="KW-0378">Hydrolase</keyword>
<feature type="domain" description="Peptidase M14" evidence="8">
    <location>
        <begin position="60"/>
        <end position="385"/>
    </location>
</feature>
<evidence type="ECO:0000256" key="5">
    <source>
        <dbReference type="ARBA" id="ARBA00022833"/>
    </source>
</evidence>
<evidence type="ECO:0000256" key="6">
    <source>
        <dbReference type="ARBA" id="ARBA00023049"/>
    </source>
</evidence>
<evidence type="ECO:0000256" key="3">
    <source>
        <dbReference type="ARBA" id="ARBA00022670"/>
    </source>
</evidence>
<dbReference type="InterPro" id="IPR029062">
    <property type="entry name" value="Class_I_gatase-like"/>
</dbReference>
<evidence type="ECO:0000256" key="4">
    <source>
        <dbReference type="ARBA" id="ARBA00022801"/>
    </source>
</evidence>
<dbReference type="Gene3D" id="3.40.630.10">
    <property type="entry name" value="Zn peptidases"/>
    <property type="match status" value="1"/>
</dbReference>
<dbReference type="InterPro" id="IPR000834">
    <property type="entry name" value="Peptidase_M14"/>
</dbReference>
<evidence type="ECO:0000256" key="2">
    <source>
        <dbReference type="ARBA" id="ARBA00005988"/>
    </source>
</evidence>
<evidence type="ECO:0000256" key="1">
    <source>
        <dbReference type="ARBA" id="ARBA00001947"/>
    </source>
</evidence>
<name>A0A1H4J5S1_9FLAO</name>
<dbReference type="GO" id="GO:0005615">
    <property type="term" value="C:extracellular space"/>
    <property type="evidence" value="ECO:0007669"/>
    <property type="project" value="TreeGrafter"/>
</dbReference>
<dbReference type="EMBL" id="FNTB01000001">
    <property type="protein sequence ID" value="SEB41296.1"/>
    <property type="molecule type" value="Genomic_DNA"/>
</dbReference>
<proteinExistence type="inferred from homology"/>
<keyword evidence="5" id="KW-0862">Zinc</keyword>
<evidence type="ECO:0000256" key="7">
    <source>
        <dbReference type="PROSITE-ProRule" id="PRU01379"/>
    </source>
</evidence>
<dbReference type="Proteomes" id="UP000183038">
    <property type="component" value="Unassembled WGS sequence"/>
</dbReference>
<dbReference type="PANTHER" id="PTHR11705:SF143">
    <property type="entry name" value="SLL0236 PROTEIN"/>
    <property type="match status" value="1"/>
</dbReference>
<dbReference type="GO" id="GO:0004181">
    <property type="term" value="F:metallocarboxypeptidase activity"/>
    <property type="evidence" value="ECO:0007669"/>
    <property type="project" value="InterPro"/>
</dbReference>
<organism evidence="9 10">
    <name type="scientific">Maribacter dokdonensis</name>
    <dbReference type="NCBI Taxonomy" id="320912"/>
    <lineage>
        <taxon>Bacteria</taxon>
        <taxon>Pseudomonadati</taxon>
        <taxon>Bacteroidota</taxon>
        <taxon>Flavobacteriia</taxon>
        <taxon>Flavobacteriales</taxon>
        <taxon>Flavobacteriaceae</taxon>
        <taxon>Maribacter</taxon>
    </lineage>
</organism>
<dbReference type="SUPFAM" id="SSF53187">
    <property type="entry name" value="Zn-dependent exopeptidases"/>
    <property type="match status" value="1"/>
</dbReference>
<reference evidence="9 10" key="1">
    <citation type="submission" date="2016-10" db="EMBL/GenBank/DDBJ databases">
        <authorList>
            <person name="de Groot N.N."/>
        </authorList>
    </citation>
    <scope>NUCLEOTIDE SEQUENCE [LARGE SCALE GENOMIC DNA]</scope>
    <source>
        <strain evidence="9 10">MAR_2009_71</strain>
    </source>
</reference>
<dbReference type="GO" id="GO:0006508">
    <property type="term" value="P:proteolysis"/>
    <property type="evidence" value="ECO:0007669"/>
    <property type="project" value="UniProtKB-KW"/>
</dbReference>
<dbReference type="GO" id="GO:0008270">
    <property type="term" value="F:zinc ion binding"/>
    <property type="evidence" value="ECO:0007669"/>
    <property type="project" value="InterPro"/>
</dbReference>
<comment type="similarity">
    <text evidence="2 7">Belongs to the peptidase M14 family.</text>
</comment>
<keyword evidence="9" id="KW-0121">Carboxypeptidase</keyword>
<dbReference type="Pfam" id="PF00246">
    <property type="entry name" value="Peptidase_M14"/>
    <property type="match status" value="1"/>
</dbReference>
<dbReference type="SUPFAM" id="SSF52317">
    <property type="entry name" value="Class I glutamine amidotransferase-like"/>
    <property type="match status" value="1"/>
</dbReference>
<evidence type="ECO:0000313" key="9">
    <source>
        <dbReference type="EMBL" id="SEB41296.1"/>
    </source>
</evidence>
<dbReference type="AlphaFoldDB" id="A0A1H4J5S1"/>
<dbReference type="PANTHER" id="PTHR11705">
    <property type="entry name" value="PROTEASE FAMILY M14 CARBOXYPEPTIDASE A,B"/>
    <property type="match status" value="1"/>
</dbReference>
<comment type="caution">
    <text evidence="7">Lacks conserved residue(s) required for the propagation of feature annotation.</text>
</comment>
<comment type="cofactor">
    <cofactor evidence="1">
        <name>Zn(2+)</name>
        <dbReference type="ChEBI" id="CHEBI:29105"/>
    </cofactor>
</comment>
<dbReference type="PROSITE" id="PS52035">
    <property type="entry name" value="PEPTIDASE_M14"/>
    <property type="match status" value="1"/>
</dbReference>
<evidence type="ECO:0000259" key="8">
    <source>
        <dbReference type="PROSITE" id="PS52035"/>
    </source>
</evidence>
<protein>
    <submittedName>
        <fullName evidence="9">Zinc carboxypeptidase</fullName>
    </submittedName>
</protein>
<accession>A0A1H4J5S1</accession>
<keyword evidence="3" id="KW-0645">Protease</keyword>
<dbReference type="CDD" id="cd06238">
    <property type="entry name" value="M14-like"/>
    <property type="match status" value="1"/>
</dbReference>
<dbReference type="CDD" id="cd01653">
    <property type="entry name" value="GATase1"/>
    <property type="match status" value="1"/>
</dbReference>
<dbReference type="SMART" id="SM00631">
    <property type="entry name" value="Zn_pept"/>
    <property type="match status" value="1"/>
</dbReference>
<keyword evidence="6" id="KW-0482">Metalloprotease</keyword>
<evidence type="ECO:0000313" key="10">
    <source>
        <dbReference type="Proteomes" id="UP000183038"/>
    </source>
</evidence>